<proteinExistence type="predicted"/>
<comment type="caution">
    <text evidence="2">The sequence shown here is derived from an EMBL/GenBank/DDBJ whole genome shotgun (WGS) entry which is preliminary data.</text>
</comment>
<keyword evidence="3" id="KW-1185">Reference proteome</keyword>
<dbReference type="PANTHER" id="PTHR36223">
    <property type="entry name" value="BETA-LACTAMASE-TYPE TRANSPEPTIDASE FOLD DOMAIN CONTAINING PROTEIN"/>
    <property type="match status" value="1"/>
</dbReference>
<dbReference type="Proteomes" id="UP000287166">
    <property type="component" value="Unassembled WGS sequence"/>
</dbReference>
<dbReference type="AlphaFoldDB" id="A0A401GNQ2"/>
<dbReference type="RefSeq" id="XP_027614749.1">
    <property type="nucleotide sequence ID" value="XM_027758948.1"/>
</dbReference>
<evidence type="ECO:0000313" key="3">
    <source>
        <dbReference type="Proteomes" id="UP000287166"/>
    </source>
</evidence>
<gene>
    <name evidence="2" type="ORF">SCP_0508930</name>
</gene>
<accession>A0A401GNQ2</accession>
<organism evidence="2 3">
    <name type="scientific">Sparassis crispa</name>
    <dbReference type="NCBI Taxonomy" id="139825"/>
    <lineage>
        <taxon>Eukaryota</taxon>
        <taxon>Fungi</taxon>
        <taxon>Dikarya</taxon>
        <taxon>Basidiomycota</taxon>
        <taxon>Agaricomycotina</taxon>
        <taxon>Agaricomycetes</taxon>
        <taxon>Polyporales</taxon>
        <taxon>Sparassidaceae</taxon>
        <taxon>Sparassis</taxon>
    </lineage>
</organism>
<sequence length="235" mass="26057">MGDTIDAEAYKHWHPEYLDAKTMPYLKFIFRYRPRAILQAQGIIPAPAEDLDERTSDSADLETGISQTSSTNMHSQKDRSHSLNSVRGRKRARAADDDLGPRPKRRNEATSSQEGVHTGAPAAAEHGDAHTNDIKPMLGRPLQVQEWPASPEILNSQDMNTNTSEAEELVSLVRQLSGVQQQLEVIQSKIARFTGNVAGGSKPSLQAVKKEEKPRPGCLKVRDWEPEVVDLTLDD</sequence>
<dbReference type="InParanoid" id="A0A401GNQ2"/>
<dbReference type="GeneID" id="38780753"/>
<feature type="region of interest" description="Disordered" evidence="1">
    <location>
        <begin position="48"/>
        <end position="118"/>
    </location>
</feature>
<dbReference type="EMBL" id="BFAD01000005">
    <property type="protein sequence ID" value="GBE83836.1"/>
    <property type="molecule type" value="Genomic_DNA"/>
</dbReference>
<feature type="compositionally biased region" description="Polar residues" evidence="1">
    <location>
        <begin position="64"/>
        <end position="74"/>
    </location>
</feature>
<evidence type="ECO:0000256" key="1">
    <source>
        <dbReference type="SAM" id="MobiDB-lite"/>
    </source>
</evidence>
<name>A0A401GNQ2_9APHY</name>
<reference evidence="2 3" key="1">
    <citation type="journal article" date="2018" name="Sci. Rep.">
        <title>Genome sequence of the cauliflower mushroom Sparassis crispa (Hanabiratake) and its association with beneficial usage.</title>
        <authorList>
            <person name="Kiyama R."/>
            <person name="Furutani Y."/>
            <person name="Kawaguchi K."/>
            <person name="Nakanishi T."/>
        </authorList>
    </citation>
    <scope>NUCLEOTIDE SEQUENCE [LARGE SCALE GENOMIC DNA]</scope>
</reference>
<dbReference type="OrthoDB" id="3364132at2759"/>
<protein>
    <submittedName>
        <fullName evidence="2">Uncharacterized protein</fullName>
    </submittedName>
</protein>
<evidence type="ECO:0000313" key="2">
    <source>
        <dbReference type="EMBL" id="GBE83836.1"/>
    </source>
</evidence>
<dbReference type="PANTHER" id="PTHR36223:SF5">
    <property type="entry name" value="BETA-LACTAMASE-TYPE TRANSPEPTIDASE FOLD DOMAIN CONTAINING PROTEIN"/>
    <property type="match status" value="1"/>
</dbReference>